<dbReference type="InterPro" id="IPR029058">
    <property type="entry name" value="AB_hydrolase_fold"/>
</dbReference>
<evidence type="ECO:0000313" key="2">
    <source>
        <dbReference type="Proteomes" id="UP000216991"/>
    </source>
</evidence>
<dbReference type="EMBL" id="NOXT01000106">
    <property type="protein sequence ID" value="OYQ29274.1"/>
    <property type="molecule type" value="Genomic_DNA"/>
</dbReference>
<dbReference type="SUPFAM" id="SSF53474">
    <property type="entry name" value="alpha/beta-Hydrolases"/>
    <property type="match status" value="1"/>
</dbReference>
<dbReference type="InterPro" id="IPR000801">
    <property type="entry name" value="Esterase-like"/>
</dbReference>
<evidence type="ECO:0000313" key="1">
    <source>
        <dbReference type="EMBL" id="OYQ29274.1"/>
    </source>
</evidence>
<dbReference type="Gene3D" id="3.40.50.1820">
    <property type="entry name" value="alpha/beta hydrolase"/>
    <property type="match status" value="1"/>
</dbReference>
<name>A0A255YKT4_9SPHN</name>
<accession>A0A255YKT4</accession>
<comment type="caution">
    <text evidence="1">The sequence shown here is derived from an EMBL/GenBank/DDBJ whole genome shotgun (WGS) entry which is preliminary data.</text>
</comment>
<dbReference type="RefSeq" id="WP_094473571.1">
    <property type="nucleotide sequence ID" value="NZ_NOXT01000106.1"/>
</dbReference>
<dbReference type="Proteomes" id="UP000216991">
    <property type="component" value="Unassembled WGS sequence"/>
</dbReference>
<proteinExistence type="predicted"/>
<dbReference type="AlphaFoldDB" id="A0A255YKT4"/>
<dbReference type="OrthoDB" id="5523653at2"/>
<dbReference type="Pfam" id="PF00756">
    <property type="entry name" value="Esterase"/>
    <property type="match status" value="1"/>
</dbReference>
<protein>
    <recommendedName>
        <fullName evidence="3">Esterase</fullName>
    </recommendedName>
</protein>
<dbReference type="PANTHER" id="PTHR48098">
    <property type="entry name" value="ENTEROCHELIN ESTERASE-RELATED"/>
    <property type="match status" value="1"/>
</dbReference>
<reference evidence="1 2" key="1">
    <citation type="submission" date="2017-07" db="EMBL/GenBank/DDBJ databases">
        <title>Sandarakinorhabdus cyanobacteriorum sp. nov., a novel bacterium isolated from cyanobacterial aggregates in a eutrophic lake.</title>
        <authorList>
            <person name="Cai H."/>
        </authorList>
    </citation>
    <scope>NUCLEOTIDE SEQUENCE [LARGE SCALE GENOMIC DNA]</scope>
    <source>
        <strain evidence="1 2">TH057</strain>
    </source>
</reference>
<gene>
    <name evidence="1" type="ORF">CHU93_08020</name>
</gene>
<dbReference type="PANTHER" id="PTHR48098:SF6">
    <property type="entry name" value="FERRI-BACILLIBACTIN ESTERASE BESA"/>
    <property type="match status" value="1"/>
</dbReference>
<keyword evidence="2" id="KW-1185">Reference proteome</keyword>
<organism evidence="1 2">
    <name type="scientific">Sandarakinorhabdus cyanobacteriorum</name>
    <dbReference type="NCBI Taxonomy" id="1981098"/>
    <lineage>
        <taxon>Bacteria</taxon>
        <taxon>Pseudomonadati</taxon>
        <taxon>Pseudomonadota</taxon>
        <taxon>Alphaproteobacteria</taxon>
        <taxon>Sphingomonadales</taxon>
        <taxon>Sphingosinicellaceae</taxon>
        <taxon>Sandarakinorhabdus</taxon>
    </lineage>
</organism>
<sequence>MICRRALLAAAPALLASRGRAGESIQFRRHANLAGPGILPRHVDVWVPPDAPAGHPLPLLLMHDGQNLFEPASAYGGVSWRVAETIMAGMAAGTLPPMIVAGVWNSGVQRWGDYVPADLVARLPAPLAVRFNQVGGGPSRSPAYLAFLADVVLPLLRNSYPVAPGKAFIAGSSMGGLASLNALMERPDLFRAAGCLSTHWPVLAPQPEPQAGEVPAIEAAIAGWIHDRLGPPAGRRLWLDHGDQGLDQYYAPFQAVADKALLEAKWVQGQDAVSRAFPGTGHNEASWAARLALTFTFLFKGQA</sequence>
<evidence type="ECO:0008006" key="3">
    <source>
        <dbReference type="Google" id="ProtNLM"/>
    </source>
</evidence>
<dbReference type="InterPro" id="IPR050583">
    <property type="entry name" value="Mycobacterial_A85_antigen"/>
</dbReference>